<organism evidence="1">
    <name type="scientific">Xanthomonas vasicola pv. vasculorum NCPPB 890</name>
    <dbReference type="NCBI Taxonomy" id="1184265"/>
    <lineage>
        <taxon>Bacteria</taxon>
        <taxon>Pseudomonadati</taxon>
        <taxon>Pseudomonadota</taxon>
        <taxon>Gammaproteobacteria</taxon>
        <taxon>Lysobacterales</taxon>
        <taxon>Lysobacteraceae</taxon>
        <taxon>Xanthomonas</taxon>
    </lineage>
</organism>
<accession>A0A836ZR31</accession>
<reference evidence="1" key="1">
    <citation type="submission" date="2012-05" db="EMBL/GenBank/DDBJ databases">
        <authorList>
            <person name="Studholme D.J."/>
            <person name="Wasukira A."/>
            <person name="Grant M."/>
        </authorList>
    </citation>
    <scope>NUCLEOTIDE SEQUENCE [LARGE SCALE GENOMIC DNA]</scope>
    <source>
        <strain evidence="1">NCPPB 890</strain>
    </source>
</reference>
<name>A0A836ZR31_XANVA</name>
<sequence length="70" mass="8022">MLLDRVYLAQGKGQRYGTQFVRDKEGELVLQEPVEDLDNIDARRAEMDLMPLGVYQCVLRATYEGNPSMD</sequence>
<gene>
    <name evidence="1" type="ORF">A11K_0125190</name>
</gene>
<dbReference type="Pfam" id="PF20329">
    <property type="entry name" value="DUF6624"/>
    <property type="match status" value="1"/>
</dbReference>
<evidence type="ECO:0000313" key="1">
    <source>
        <dbReference type="EMBL" id="KEZ99950.1"/>
    </source>
</evidence>
<proteinExistence type="predicted"/>
<dbReference type="EMBL" id="AKBN01001749">
    <property type="protein sequence ID" value="KEZ99950.1"/>
    <property type="molecule type" value="Genomic_DNA"/>
</dbReference>
<dbReference type="AlphaFoldDB" id="A0A836ZR31"/>
<protein>
    <submittedName>
        <fullName evidence="1">Uncharacterized protein</fullName>
    </submittedName>
</protein>
<comment type="caution">
    <text evidence="1">The sequence shown here is derived from an EMBL/GenBank/DDBJ whole genome shotgun (WGS) entry which is preliminary data.</text>
</comment>
<dbReference type="InterPro" id="IPR046732">
    <property type="entry name" value="DUF6624"/>
</dbReference>